<dbReference type="EMBL" id="GL732544">
    <property type="protein sequence ID" value="EFX81165.1"/>
    <property type="molecule type" value="Genomic_DNA"/>
</dbReference>
<dbReference type="KEGG" id="dpx:DAPPUDRAFT_102732"/>
<protein>
    <submittedName>
        <fullName evidence="1">Uncharacterized protein</fullName>
    </submittedName>
</protein>
<evidence type="ECO:0000313" key="1">
    <source>
        <dbReference type="EMBL" id="EFX81165.1"/>
    </source>
</evidence>
<dbReference type="Proteomes" id="UP000000305">
    <property type="component" value="Unassembled WGS sequence"/>
</dbReference>
<name>E9GHC1_DAPPU</name>
<gene>
    <name evidence="1" type="ORF">DAPPUDRAFT_102732</name>
</gene>
<sequence>MGETGLLITLGEPTANVTVYVINDAEIGASMVLGMDTIIALHGTLFFGGDEQMNPFFEIPNEGRLPTPRPVLATSLPISFVSQAWAAKNEAVISQGDTQYYRDHLTNRTFPIYGMVTIPSGNNTCQANYGSPPVPPARTINSRPDMPKMRPKRPCEIIMHGGPRLIHRLVLFLLVYATLCNHPNEVLEIKQLAITNMAVKAYLSTSLAISLGPDTEFLNPVTGRVFPILWGSRFFIDFGNTPNNGNRICRSRPRNRISINLRDGYPPGPGIVDHHERYKPHEPIIPKIGGKLDDPLDGINYVNGVRRMVSR</sequence>
<organism evidence="1 2">
    <name type="scientific">Daphnia pulex</name>
    <name type="common">Water flea</name>
    <dbReference type="NCBI Taxonomy" id="6669"/>
    <lineage>
        <taxon>Eukaryota</taxon>
        <taxon>Metazoa</taxon>
        <taxon>Ecdysozoa</taxon>
        <taxon>Arthropoda</taxon>
        <taxon>Crustacea</taxon>
        <taxon>Branchiopoda</taxon>
        <taxon>Diplostraca</taxon>
        <taxon>Cladocera</taxon>
        <taxon>Anomopoda</taxon>
        <taxon>Daphniidae</taxon>
        <taxon>Daphnia</taxon>
    </lineage>
</organism>
<dbReference type="InParanoid" id="E9GHC1"/>
<reference evidence="1 2" key="1">
    <citation type="journal article" date="2011" name="Science">
        <title>The ecoresponsive genome of Daphnia pulex.</title>
        <authorList>
            <person name="Colbourne J.K."/>
            <person name="Pfrender M.E."/>
            <person name="Gilbert D."/>
            <person name="Thomas W.K."/>
            <person name="Tucker A."/>
            <person name="Oakley T.H."/>
            <person name="Tokishita S."/>
            <person name="Aerts A."/>
            <person name="Arnold G.J."/>
            <person name="Basu M.K."/>
            <person name="Bauer D.J."/>
            <person name="Caceres C.E."/>
            <person name="Carmel L."/>
            <person name="Casola C."/>
            <person name="Choi J.H."/>
            <person name="Detter J.C."/>
            <person name="Dong Q."/>
            <person name="Dusheyko S."/>
            <person name="Eads B.D."/>
            <person name="Frohlich T."/>
            <person name="Geiler-Samerotte K.A."/>
            <person name="Gerlach D."/>
            <person name="Hatcher P."/>
            <person name="Jogdeo S."/>
            <person name="Krijgsveld J."/>
            <person name="Kriventseva E.V."/>
            <person name="Kultz D."/>
            <person name="Laforsch C."/>
            <person name="Lindquist E."/>
            <person name="Lopez J."/>
            <person name="Manak J.R."/>
            <person name="Muller J."/>
            <person name="Pangilinan J."/>
            <person name="Patwardhan R.P."/>
            <person name="Pitluck S."/>
            <person name="Pritham E.J."/>
            <person name="Rechtsteiner A."/>
            <person name="Rho M."/>
            <person name="Rogozin I.B."/>
            <person name="Sakarya O."/>
            <person name="Salamov A."/>
            <person name="Schaack S."/>
            <person name="Shapiro H."/>
            <person name="Shiga Y."/>
            <person name="Skalitzky C."/>
            <person name="Smith Z."/>
            <person name="Souvorov A."/>
            <person name="Sung W."/>
            <person name="Tang Z."/>
            <person name="Tsuchiya D."/>
            <person name="Tu H."/>
            <person name="Vos H."/>
            <person name="Wang M."/>
            <person name="Wolf Y.I."/>
            <person name="Yamagata H."/>
            <person name="Yamada T."/>
            <person name="Ye Y."/>
            <person name="Shaw J.R."/>
            <person name="Andrews J."/>
            <person name="Crease T.J."/>
            <person name="Tang H."/>
            <person name="Lucas S.M."/>
            <person name="Robertson H.M."/>
            <person name="Bork P."/>
            <person name="Koonin E.V."/>
            <person name="Zdobnov E.M."/>
            <person name="Grigoriev I.V."/>
            <person name="Lynch M."/>
            <person name="Boore J.L."/>
        </authorList>
    </citation>
    <scope>NUCLEOTIDE SEQUENCE [LARGE SCALE GENOMIC DNA]</scope>
</reference>
<proteinExistence type="predicted"/>
<accession>E9GHC1</accession>
<dbReference type="AlphaFoldDB" id="E9GHC1"/>
<keyword evidence="2" id="KW-1185">Reference proteome</keyword>
<dbReference type="PhylomeDB" id="E9GHC1"/>
<dbReference type="HOGENOM" id="CLU_895055_0_0_1"/>
<evidence type="ECO:0000313" key="2">
    <source>
        <dbReference type="Proteomes" id="UP000000305"/>
    </source>
</evidence>